<reference evidence="7 8" key="1">
    <citation type="submission" date="2017-01" db="EMBL/GenBank/DDBJ databases">
        <title>Draft genome sequence of Bacillus oleronius.</title>
        <authorList>
            <person name="Allam M."/>
        </authorList>
    </citation>
    <scope>NUCLEOTIDE SEQUENCE [LARGE SCALE GENOMIC DNA]</scope>
    <source>
        <strain evidence="7 8">DSM 9356</strain>
    </source>
</reference>
<evidence type="ECO:0000256" key="6">
    <source>
        <dbReference type="ARBA" id="ARBA00023136"/>
    </source>
</evidence>
<dbReference type="GO" id="GO:0047355">
    <property type="term" value="F:CDP-glycerol glycerophosphotransferase activity"/>
    <property type="evidence" value="ECO:0007669"/>
    <property type="project" value="InterPro"/>
</dbReference>
<dbReference type="InterPro" id="IPR043148">
    <property type="entry name" value="TagF_C"/>
</dbReference>
<comment type="subcellular location">
    <subcellularLocation>
        <location evidence="1">Cell membrane</location>
        <topology evidence="1">Peripheral membrane protein</topology>
    </subcellularLocation>
</comment>
<evidence type="ECO:0000256" key="3">
    <source>
        <dbReference type="ARBA" id="ARBA00022475"/>
    </source>
</evidence>
<comment type="caution">
    <text evidence="7">The sequence shown here is derived from an EMBL/GenBank/DDBJ whole genome shotgun (WGS) entry which is preliminary data.</text>
</comment>
<dbReference type="RefSeq" id="WP_078109964.1">
    <property type="nucleotide sequence ID" value="NZ_CP065424.1"/>
</dbReference>
<dbReference type="InterPro" id="IPR007554">
    <property type="entry name" value="Glycerophosphate_synth"/>
</dbReference>
<gene>
    <name evidence="7" type="ORF">BWZ43_08595</name>
</gene>
<dbReference type="InterPro" id="IPR043149">
    <property type="entry name" value="TagF_N"/>
</dbReference>
<evidence type="ECO:0000256" key="2">
    <source>
        <dbReference type="ARBA" id="ARBA00010488"/>
    </source>
</evidence>
<dbReference type="Gene3D" id="3.40.50.12580">
    <property type="match status" value="1"/>
</dbReference>
<dbReference type="EMBL" id="MTLA01000082">
    <property type="protein sequence ID" value="OOP68756.1"/>
    <property type="molecule type" value="Genomic_DNA"/>
</dbReference>
<dbReference type="InterPro" id="IPR051612">
    <property type="entry name" value="Teichoic_Acid_Biosynth"/>
</dbReference>
<comment type="similarity">
    <text evidence="2">Belongs to the CDP-glycerol glycerophosphotransferase family.</text>
</comment>
<keyword evidence="8" id="KW-1185">Reference proteome</keyword>
<dbReference type="SUPFAM" id="SSF53756">
    <property type="entry name" value="UDP-Glycosyltransferase/glycogen phosphorylase"/>
    <property type="match status" value="1"/>
</dbReference>
<dbReference type="Gene3D" id="3.40.50.11820">
    <property type="match status" value="1"/>
</dbReference>
<evidence type="ECO:0000313" key="7">
    <source>
        <dbReference type="EMBL" id="OOP68756.1"/>
    </source>
</evidence>
<dbReference type="AlphaFoldDB" id="A0A8E2I8K2"/>
<dbReference type="GO" id="GO:0019350">
    <property type="term" value="P:teichoic acid biosynthetic process"/>
    <property type="evidence" value="ECO:0007669"/>
    <property type="project" value="UniProtKB-KW"/>
</dbReference>
<keyword evidence="6" id="KW-0472">Membrane</keyword>
<dbReference type="Pfam" id="PF04464">
    <property type="entry name" value="Glyphos_transf"/>
    <property type="match status" value="1"/>
</dbReference>
<evidence type="ECO:0008006" key="9">
    <source>
        <dbReference type="Google" id="ProtNLM"/>
    </source>
</evidence>
<protein>
    <recommendedName>
        <fullName evidence="9">CDP-glycerol:poly(Glycerophosphate) glycerophosphotransferase</fullName>
    </recommendedName>
</protein>
<accession>A0A8E2I8K2</accession>
<sequence>MNVQGSLKSTLKQLGYADDQLVVQILVPVEKMATMQECYLLLIERQTEQVKSFPLRKISEQDQFVLVVGNIRKEEIFTGDLYWDLYVGTLAEGQQEKFRVHSDYSELETLFSVDSEQERVFIPYTTNKGNVSIKLTDLEMITHVDHTELSEEGILSLSGFAIYPDKDRLVEKLEKKIVIKSNDDEFETNLVPKSVERKDLTEKYGHDDWNFDHAGFNIDIDLKKFFGHFHTNQSLKIYVEYTYYGENRSQVFLSNPLKYPVSEKKYAAQLNIIKTDHAKKKIRLSRSKKAKYLTISIGDYQLKQEIKSKIRRKIIQIRRHPLTKKMYQTAFKWIGYLPRKKNVIVFESFLGKQYSDNPRALYEYLKGKYPHYKMYWSANKKFVHNFEGRDLQYIRRFSVKWLFTLAQAKYWVTNSRMPLWIPKPRNTVYLQTWHGTPLKRLASDMDEVHMPGTSTQKYKANFIKEASNWDYLVSPNEYSSEIFRRAFQFDKVMIESGYPRNDFLLNSNNKETMIDLKKRFGIPLDRKVLLYAPTWRDDQFYGKGKYKFDLDLDLSLLRNELGEEYVVILRMHYLVAENFDLSPYEGFAFDFSNHEDIRELYLIADLLITDYSSVFFDYGNLRRPMIFYVYDIESYRDKLRGFYFDFGQNAPGPLVKTTEEVIAEIKKVETEGFTLPPSFEPFYQKFCYLESGQSSKKVVETVFGK</sequence>
<keyword evidence="5" id="KW-0777">Teichoic acid biosynthesis</keyword>
<evidence type="ECO:0000256" key="1">
    <source>
        <dbReference type="ARBA" id="ARBA00004202"/>
    </source>
</evidence>
<evidence type="ECO:0000256" key="5">
    <source>
        <dbReference type="ARBA" id="ARBA00022944"/>
    </source>
</evidence>
<dbReference type="Proteomes" id="UP000189761">
    <property type="component" value="Unassembled WGS sequence"/>
</dbReference>
<name>A0A8E2I8K2_9BACI</name>
<evidence type="ECO:0000256" key="4">
    <source>
        <dbReference type="ARBA" id="ARBA00022679"/>
    </source>
</evidence>
<proteinExistence type="inferred from homology"/>
<dbReference type="GO" id="GO:0005886">
    <property type="term" value="C:plasma membrane"/>
    <property type="evidence" value="ECO:0007669"/>
    <property type="project" value="UniProtKB-SubCell"/>
</dbReference>
<keyword evidence="4" id="KW-0808">Transferase</keyword>
<evidence type="ECO:0000313" key="8">
    <source>
        <dbReference type="Proteomes" id="UP000189761"/>
    </source>
</evidence>
<organism evidence="7 8">
    <name type="scientific">Heyndrickxia oleronia</name>
    <dbReference type="NCBI Taxonomy" id="38875"/>
    <lineage>
        <taxon>Bacteria</taxon>
        <taxon>Bacillati</taxon>
        <taxon>Bacillota</taxon>
        <taxon>Bacilli</taxon>
        <taxon>Bacillales</taxon>
        <taxon>Bacillaceae</taxon>
        <taxon>Heyndrickxia</taxon>
    </lineage>
</organism>
<keyword evidence="3" id="KW-1003">Cell membrane</keyword>
<dbReference type="PANTHER" id="PTHR37316">
    <property type="entry name" value="TEICHOIC ACID GLYCEROL-PHOSPHATE PRIMASE"/>
    <property type="match status" value="1"/>
</dbReference>
<dbReference type="PANTHER" id="PTHR37316:SF3">
    <property type="entry name" value="TEICHOIC ACID GLYCEROL-PHOSPHATE TRANSFERASE"/>
    <property type="match status" value="1"/>
</dbReference>